<organism evidence="2 3">
    <name type="scientific">Roseibium aggregatum</name>
    <dbReference type="NCBI Taxonomy" id="187304"/>
    <lineage>
        <taxon>Bacteria</taxon>
        <taxon>Pseudomonadati</taxon>
        <taxon>Pseudomonadota</taxon>
        <taxon>Alphaproteobacteria</taxon>
        <taxon>Hyphomicrobiales</taxon>
        <taxon>Stappiaceae</taxon>
        <taxon>Roseibium</taxon>
    </lineage>
</organism>
<evidence type="ECO:0000313" key="3">
    <source>
        <dbReference type="Proteomes" id="UP000048926"/>
    </source>
</evidence>
<name>A0A0M6YCY9_9HYPH</name>
<dbReference type="AlphaFoldDB" id="A0A0M6YCY9"/>
<proteinExistence type="predicted"/>
<accession>A0A0M6YCY9</accession>
<dbReference type="PANTHER" id="PTHR36558">
    <property type="entry name" value="GLR1098 PROTEIN"/>
    <property type="match status" value="1"/>
</dbReference>
<keyword evidence="3" id="KW-1185">Reference proteome</keyword>
<dbReference type="SUPFAM" id="SSF52980">
    <property type="entry name" value="Restriction endonuclease-like"/>
    <property type="match status" value="1"/>
</dbReference>
<dbReference type="Gene3D" id="3.90.1570.10">
    <property type="entry name" value="tt1808, chain A"/>
    <property type="match status" value="1"/>
</dbReference>
<reference evidence="3" key="1">
    <citation type="submission" date="2015-07" db="EMBL/GenBank/DDBJ databases">
        <authorList>
            <person name="Rodrigo-Torres Lidia"/>
            <person name="Arahal R.David."/>
        </authorList>
    </citation>
    <scope>NUCLEOTIDE SEQUENCE [LARGE SCALE GENOMIC DNA]</scope>
    <source>
        <strain evidence="3">CECT 4801</strain>
    </source>
</reference>
<dbReference type="RefSeq" id="WP_055661329.1">
    <property type="nucleotide sequence ID" value="NZ_CXST01000006.1"/>
</dbReference>
<dbReference type="Pfam" id="PF05685">
    <property type="entry name" value="Uma2"/>
    <property type="match status" value="1"/>
</dbReference>
<dbReference type="CDD" id="cd06260">
    <property type="entry name" value="DUF820-like"/>
    <property type="match status" value="1"/>
</dbReference>
<feature type="domain" description="Putative restriction endonuclease" evidence="1">
    <location>
        <begin position="9"/>
        <end position="152"/>
    </location>
</feature>
<sequence>MPDDTQTLADFIEWEDCQTDRHEFVNGTVVERKGFVAIQADVAANVLIVLKTQLKGTRCRAFGSGIRIRTPETGNVRYPAASIDCGDFHPDAKDPEKPTVIFDVVSASAEISDLEQRQRDYGSVPTITDYIVIRYDVVSVEVWRRAEDGTLRCPGAITDLNSVIDLPEIGVEIPTMDVYDGAG</sequence>
<dbReference type="InterPro" id="IPR008538">
    <property type="entry name" value="Uma2"/>
</dbReference>
<dbReference type="PANTHER" id="PTHR36558:SF1">
    <property type="entry name" value="RESTRICTION ENDONUCLEASE DOMAIN-CONTAINING PROTEIN-RELATED"/>
    <property type="match status" value="1"/>
</dbReference>
<dbReference type="InterPro" id="IPR011335">
    <property type="entry name" value="Restrct_endonuc-II-like"/>
</dbReference>
<evidence type="ECO:0000313" key="2">
    <source>
        <dbReference type="EMBL" id="CTQ47289.1"/>
    </source>
</evidence>
<dbReference type="EMBL" id="CXST01000006">
    <property type="protein sequence ID" value="CTQ47289.1"/>
    <property type="molecule type" value="Genomic_DNA"/>
</dbReference>
<evidence type="ECO:0000259" key="1">
    <source>
        <dbReference type="Pfam" id="PF05685"/>
    </source>
</evidence>
<gene>
    <name evidence="2" type="ORF">LAL4801_05751</name>
</gene>
<dbReference type="InterPro" id="IPR012296">
    <property type="entry name" value="Nuclease_put_TT1808"/>
</dbReference>
<dbReference type="Proteomes" id="UP000048926">
    <property type="component" value="Unassembled WGS sequence"/>
</dbReference>
<protein>
    <recommendedName>
        <fullName evidence="1">Putative restriction endonuclease domain-containing protein</fullName>
    </recommendedName>
</protein>